<evidence type="ECO:0000313" key="3">
    <source>
        <dbReference type="Proteomes" id="UP000245618"/>
    </source>
</evidence>
<comment type="caution">
    <text evidence="2">The sequence shown here is derived from an EMBL/GenBank/DDBJ whole genome shotgun (WGS) entry which is preliminary data.</text>
</comment>
<dbReference type="Pfam" id="PF04233">
    <property type="entry name" value="Phage_Mu_F"/>
    <property type="match status" value="1"/>
</dbReference>
<organism evidence="2 3">
    <name type="scientific">Flavobacterium laiguense</name>
    <dbReference type="NCBI Taxonomy" id="2169409"/>
    <lineage>
        <taxon>Bacteria</taxon>
        <taxon>Pseudomonadati</taxon>
        <taxon>Bacteroidota</taxon>
        <taxon>Flavobacteriia</taxon>
        <taxon>Flavobacteriales</taxon>
        <taxon>Flavobacteriaceae</taxon>
        <taxon>Flavobacterium</taxon>
    </lineage>
</organism>
<feature type="domain" description="Phage head morphogenesis" evidence="1">
    <location>
        <begin position="148"/>
        <end position="223"/>
    </location>
</feature>
<sequence>MGSKKKVSKVTARSFLQNEIIAFYNQKCDHEHDTFEAVELTNYTKLIEKVAKQLHEGTLKPSDLNSDLLTTILGDVKGALADGYGKSSSNYDTNAKSKLQLNQNLYRFAGAKTFQELAKLNYFLGNKPSFADFKKEALKVNEQYNVQYLQTEFVTANRSGAMAEKWDKIQSQKQLYPNLTYKTVKDKRVRDEHRNIDEITKPVDDPFWDKWYPPNGWHCRCYVTQTDVEPTKGTPVGNPTPGFHGNVGKSNMVFNEDEHPYFIFPEADAKKIKASFEDLKLSTPDYNVVHTNKKATVEVSTWADPYDIEMNHKYAKILVDELGISVKIKAHSEYIKDRKNPEYEINDLNSDLKNINSVKGITNGFDNAKTQMGIGKNHYSIVFSLDNLKKIKLEDITKQLSNKFSATRGKNIDRVFFIRNGKAVELTRDNILKKEYATLEAIL</sequence>
<dbReference type="InterPro" id="IPR006528">
    <property type="entry name" value="Phage_head_morphogenesis_dom"/>
</dbReference>
<gene>
    <name evidence="2" type="ORF">DB891_03775</name>
</gene>
<dbReference type="Gene3D" id="3.40.1350.120">
    <property type="match status" value="1"/>
</dbReference>
<dbReference type="Proteomes" id="UP000245618">
    <property type="component" value="Unassembled WGS sequence"/>
</dbReference>
<name>A0A2U1K0C8_9FLAO</name>
<dbReference type="NCBIfam" id="TIGR01641">
    <property type="entry name" value="phageSPP1_gp7"/>
    <property type="match status" value="1"/>
</dbReference>
<accession>A0A2U1K0C8</accession>
<dbReference type="EMBL" id="QCZH01000002">
    <property type="protein sequence ID" value="PWA10960.1"/>
    <property type="molecule type" value="Genomic_DNA"/>
</dbReference>
<dbReference type="AlphaFoldDB" id="A0A2U1K0C8"/>
<reference evidence="2 3" key="1">
    <citation type="submission" date="2018-04" db="EMBL/GenBank/DDBJ databases">
        <title>Flavobacterium sp. nov., isolated from glacier ice.</title>
        <authorList>
            <person name="Liu Q."/>
            <person name="Xin Y.-H."/>
        </authorList>
    </citation>
    <scope>NUCLEOTIDE SEQUENCE [LARGE SCALE GENOMIC DNA]</scope>
    <source>
        <strain evidence="2 3">LB2P30</strain>
    </source>
</reference>
<evidence type="ECO:0000259" key="1">
    <source>
        <dbReference type="Pfam" id="PF04233"/>
    </source>
</evidence>
<evidence type="ECO:0000313" key="2">
    <source>
        <dbReference type="EMBL" id="PWA10960.1"/>
    </source>
</evidence>
<keyword evidence="3" id="KW-1185">Reference proteome</keyword>
<dbReference type="OrthoDB" id="9813502at2"/>
<protein>
    <recommendedName>
        <fullName evidence="1">Phage head morphogenesis domain-containing protein</fullName>
    </recommendedName>
</protein>
<proteinExistence type="predicted"/>